<feature type="region of interest" description="Disordered" evidence="1">
    <location>
        <begin position="219"/>
        <end position="238"/>
    </location>
</feature>
<name>A0A939DY94_9CORY</name>
<protein>
    <submittedName>
        <fullName evidence="3">DUF3043 domain-containing protein</fullName>
    </submittedName>
</protein>
<gene>
    <name evidence="3" type="ORF">JZY06_00225</name>
</gene>
<keyword evidence="2" id="KW-0472">Membrane</keyword>
<accession>A0A939DY94</accession>
<dbReference type="Pfam" id="PF11241">
    <property type="entry name" value="DUF3043"/>
    <property type="match status" value="1"/>
</dbReference>
<keyword evidence="2" id="KW-1133">Transmembrane helix</keyword>
<sequence>MKLPWNKTSDDSEAAATGTADGSGTAGTGDDTGHLPKGYTPKKGRPTPRRNEVERAKGIRHDPVVPAETPAEARARRKALKESMTKQEWKQYKRKQKEERKRATDKARKAIDRGDERYLLDKDRGPAKAFVRDWVDSRRFYNSLMLPIAVVLLISLIIGGKFPAISAYLSIFGMISIILFAIEGIWLGRAAAKAALAAHPECTDSKLSLGFYAYSRASQPRKLRTPKPKVGLGGKPEK</sequence>
<keyword evidence="2" id="KW-0812">Transmembrane</keyword>
<reference evidence="3" key="1">
    <citation type="submission" date="2021-03" db="EMBL/GenBank/DDBJ databases">
        <authorList>
            <person name="Sun Q."/>
        </authorList>
    </citation>
    <scope>NUCLEOTIDE SEQUENCE</scope>
    <source>
        <strain evidence="3">CCM 8862</strain>
    </source>
</reference>
<feature type="compositionally biased region" description="Basic and acidic residues" evidence="1">
    <location>
        <begin position="80"/>
        <end position="107"/>
    </location>
</feature>
<feature type="transmembrane region" description="Helical" evidence="2">
    <location>
        <begin position="165"/>
        <end position="187"/>
    </location>
</feature>
<feature type="transmembrane region" description="Helical" evidence="2">
    <location>
        <begin position="140"/>
        <end position="159"/>
    </location>
</feature>
<organism evidence="3 4">
    <name type="scientific">Corynebacterium mendelii</name>
    <dbReference type="NCBI Taxonomy" id="2765362"/>
    <lineage>
        <taxon>Bacteria</taxon>
        <taxon>Bacillati</taxon>
        <taxon>Actinomycetota</taxon>
        <taxon>Actinomycetes</taxon>
        <taxon>Mycobacteriales</taxon>
        <taxon>Corynebacteriaceae</taxon>
        <taxon>Corynebacterium</taxon>
    </lineage>
</organism>
<feature type="region of interest" description="Disordered" evidence="1">
    <location>
        <begin position="1"/>
        <end position="107"/>
    </location>
</feature>
<dbReference type="RefSeq" id="WP_207117480.1">
    <property type="nucleotide sequence ID" value="NZ_JAFLEQ010000003.1"/>
</dbReference>
<dbReference type="EMBL" id="JAFLEQ010000003">
    <property type="protein sequence ID" value="MBN9643061.1"/>
    <property type="molecule type" value="Genomic_DNA"/>
</dbReference>
<keyword evidence="4" id="KW-1185">Reference proteome</keyword>
<feature type="compositionally biased region" description="Basic and acidic residues" evidence="1">
    <location>
        <begin position="49"/>
        <end position="63"/>
    </location>
</feature>
<proteinExistence type="predicted"/>
<dbReference type="Proteomes" id="UP000664332">
    <property type="component" value="Unassembled WGS sequence"/>
</dbReference>
<comment type="caution">
    <text evidence="3">The sequence shown here is derived from an EMBL/GenBank/DDBJ whole genome shotgun (WGS) entry which is preliminary data.</text>
</comment>
<dbReference type="AlphaFoldDB" id="A0A939DY94"/>
<dbReference type="InterPro" id="IPR021403">
    <property type="entry name" value="DUF3043"/>
</dbReference>
<feature type="compositionally biased region" description="Low complexity" evidence="1">
    <location>
        <begin position="14"/>
        <end position="23"/>
    </location>
</feature>
<evidence type="ECO:0000256" key="2">
    <source>
        <dbReference type="SAM" id="Phobius"/>
    </source>
</evidence>
<evidence type="ECO:0000313" key="3">
    <source>
        <dbReference type="EMBL" id="MBN9643061.1"/>
    </source>
</evidence>
<evidence type="ECO:0000313" key="4">
    <source>
        <dbReference type="Proteomes" id="UP000664332"/>
    </source>
</evidence>
<evidence type="ECO:0000256" key="1">
    <source>
        <dbReference type="SAM" id="MobiDB-lite"/>
    </source>
</evidence>